<evidence type="ECO:0000313" key="3">
    <source>
        <dbReference type="Proteomes" id="UP001180489"/>
    </source>
</evidence>
<protein>
    <recommendedName>
        <fullName evidence="4">N-acetyltransferase domain-containing protein</fullName>
    </recommendedName>
</protein>
<gene>
    <name evidence="2" type="ORF">RM863_19825</name>
</gene>
<evidence type="ECO:0000313" key="2">
    <source>
        <dbReference type="EMBL" id="MDT0474375.1"/>
    </source>
</evidence>
<proteinExistence type="predicted"/>
<keyword evidence="3" id="KW-1185">Reference proteome</keyword>
<reference evidence="2" key="1">
    <citation type="submission" date="2024-05" db="EMBL/GenBank/DDBJ databases">
        <title>30 novel species of actinomycetes from the DSMZ collection.</title>
        <authorList>
            <person name="Nouioui I."/>
        </authorList>
    </citation>
    <scope>NUCLEOTIDE SEQUENCE</scope>
    <source>
        <strain evidence="2">DSM 41014</strain>
    </source>
</reference>
<dbReference type="RefSeq" id="WP_311635902.1">
    <property type="nucleotide sequence ID" value="NZ_JAVRFF010000021.1"/>
</dbReference>
<evidence type="ECO:0008006" key="4">
    <source>
        <dbReference type="Google" id="ProtNLM"/>
    </source>
</evidence>
<name>A0ABU2UMC8_9ACTN</name>
<comment type="caution">
    <text evidence="2">The sequence shown here is derived from an EMBL/GenBank/DDBJ whole genome shotgun (WGS) entry which is preliminary data.</text>
</comment>
<dbReference type="SUPFAM" id="SSF55729">
    <property type="entry name" value="Acyl-CoA N-acyltransferases (Nat)"/>
    <property type="match status" value="1"/>
</dbReference>
<sequence length="228" mass="24182">MTEPLPAAGGPRAAAHRDGIRVRRLSRWQTQDLRDDLADLADPAVQAVQAVQPKVSAPAAGGGCHDRRDFLDRLDDDIRRPGFALLVAETTTVVGCAFGVPVGRGDLWWRGVDPGRRHDAARLTTGGLVLAVTQVVADPRGQSRAVAQRLQDRLLAVHGAALGLTLVDPADRAVRSAFRSWGWQDIGDVVRYPGPVVRRALVLARDPRAPAASPDPPPHGTAPADGGA</sequence>
<dbReference type="InterPro" id="IPR016181">
    <property type="entry name" value="Acyl_CoA_acyltransferase"/>
</dbReference>
<feature type="region of interest" description="Disordered" evidence="1">
    <location>
        <begin position="206"/>
        <end position="228"/>
    </location>
</feature>
<accession>A0ABU2UMC8</accession>
<dbReference type="EMBL" id="JAVRFF010000021">
    <property type="protein sequence ID" value="MDT0474375.1"/>
    <property type="molecule type" value="Genomic_DNA"/>
</dbReference>
<organism evidence="2 3">
    <name type="scientific">Streptomyces hintoniae</name>
    <dbReference type="NCBI Taxonomy" id="3075521"/>
    <lineage>
        <taxon>Bacteria</taxon>
        <taxon>Bacillati</taxon>
        <taxon>Actinomycetota</taxon>
        <taxon>Actinomycetes</taxon>
        <taxon>Kitasatosporales</taxon>
        <taxon>Streptomycetaceae</taxon>
        <taxon>Streptomyces</taxon>
    </lineage>
</organism>
<evidence type="ECO:0000256" key="1">
    <source>
        <dbReference type="SAM" id="MobiDB-lite"/>
    </source>
</evidence>
<dbReference type="Proteomes" id="UP001180489">
    <property type="component" value="Unassembled WGS sequence"/>
</dbReference>